<dbReference type="PANTHER" id="PTHR33269:SF17">
    <property type="entry name" value="NADH-UBIQUINONE OXIDOREDUCTASE CHAIN 6"/>
    <property type="match status" value="1"/>
</dbReference>
<feature type="non-terminal residue" evidence="2">
    <location>
        <position position="1"/>
    </location>
</feature>
<reference evidence="2" key="1">
    <citation type="submission" date="2018-05" db="EMBL/GenBank/DDBJ databases">
        <authorList>
            <person name="Lanie J.A."/>
            <person name="Ng W.-L."/>
            <person name="Kazmierczak K.M."/>
            <person name="Andrzejewski T.M."/>
            <person name="Davidsen T.M."/>
            <person name="Wayne K.J."/>
            <person name="Tettelin H."/>
            <person name="Glass J.I."/>
            <person name="Rusch D."/>
            <person name="Podicherti R."/>
            <person name="Tsui H.-C.T."/>
            <person name="Winkler M.E."/>
        </authorList>
    </citation>
    <scope>NUCLEOTIDE SEQUENCE</scope>
</reference>
<dbReference type="PANTHER" id="PTHR33269">
    <property type="entry name" value="NADH-UBIQUINONE OXIDOREDUCTASE CHAIN 6"/>
    <property type="match status" value="1"/>
</dbReference>
<dbReference type="InterPro" id="IPR001457">
    <property type="entry name" value="NADH_UbQ/plastoQ_OxRdtase_su6"/>
</dbReference>
<feature type="transmembrane region" description="Helical" evidence="1">
    <location>
        <begin position="89"/>
        <end position="106"/>
    </location>
</feature>
<organism evidence="2">
    <name type="scientific">marine metagenome</name>
    <dbReference type="NCBI Taxonomy" id="408172"/>
    <lineage>
        <taxon>unclassified sequences</taxon>
        <taxon>metagenomes</taxon>
        <taxon>ecological metagenomes</taxon>
    </lineage>
</organism>
<accession>A0A381PN90</accession>
<feature type="transmembrane region" description="Helical" evidence="1">
    <location>
        <begin position="6"/>
        <end position="23"/>
    </location>
</feature>
<dbReference type="Pfam" id="PF00499">
    <property type="entry name" value="Oxidored_q3"/>
    <property type="match status" value="1"/>
</dbReference>
<evidence type="ECO:0000313" key="2">
    <source>
        <dbReference type="EMBL" id="SUZ67587.1"/>
    </source>
</evidence>
<dbReference type="GO" id="GO:0008137">
    <property type="term" value="F:NADH dehydrogenase (ubiquinone) activity"/>
    <property type="evidence" value="ECO:0007669"/>
    <property type="project" value="InterPro"/>
</dbReference>
<proteinExistence type="predicted"/>
<dbReference type="AlphaFoldDB" id="A0A381PN90"/>
<keyword evidence="1" id="KW-1133">Transmembrane helix</keyword>
<dbReference type="EMBL" id="UINC01001016">
    <property type="protein sequence ID" value="SUZ67587.1"/>
    <property type="molecule type" value="Genomic_DNA"/>
</dbReference>
<sequence length="173" mass="17777">VTEVLFFVFAAVAVGGAVGVVVSRSPVASLLFMVATLASTAGIFVILEAHFLAAVQIMVYAGAIMVLFLFVIMLLNLGHEYQRDIRGNIAVLVGFAVTGGIGGLLLRQLEGSTGGLETNLGPGDAIDAALLEHGAVGAIARPLFTDYVVPFELTGILLLVAIVGALVLAKKAS</sequence>
<dbReference type="InterPro" id="IPR042106">
    <property type="entry name" value="Nuo/plastoQ_OxRdtase_6_NuoJ"/>
</dbReference>
<name>A0A381PN90_9ZZZZ</name>
<feature type="transmembrane region" description="Helical" evidence="1">
    <location>
        <begin position="57"/>
        <end position="77"/>
    </location>
</feature>
<protein>
    <recommendedName>
        <fullName evidence="3">NADH-quinone oxidoreductase subunit J</fullName>
    </recommendedName>
</protein>
<evidence type="ECO:0008006" key="3">
    <source>
        <dbReference type="Google" id="ProtNLM"/>
    </source>
</evidence>
<feature type="transmembrane region" description="Helical" evidence="1">
    <location>
        <begin position="147"/>
        <end position="169"/>
    </location>
</feature>
<feature type="transmembrane region" description="Helical" evidence="1">
    <location>
        <begin position="30"/>
        <end position="51"/>
    </location>
</feature>
<evidence type="ECO:0000256" key="1">
    <source>
        <dbReference type="SAM" id="Phobius"/>
    </source>
</evidence>
<keyword evidence="1" id="KW-0812">Transmembrane</keyword>
<keyword evidence="1" id="KW-0472">Membrane</keyword>
<dbReference type="Gene3D" id="1.20.120.1200">
    <property type="entry name" value="NADH-ubiquinone/plastoquinone oxidoreductase chain 6, subunit NuoJ"/>
    <property type="match status" value="1"/>
</dbReference>
<gene>
    <name evidence="2" type="ORF">METZ01_LOCUS20441</name>
</gene>